<dbReference type="OrthoDB" id="9795199at2"/>
<dbReference type="PANTHER" id="PTHR43610:SF1">
    <property type="entry name" value="N-ACETYLTRANSFERASE DOMAIN-CONTAINING PROTEIN"/>
    <property type="match status" value="1"/>
</dbReference>
<feature type="domain" description="N-acetyltransferase" evidence="1">
    <location>
        <begin position="14"/>
        <end position="172"/>
    </location>
</feature>
<sequence>MSFSTQPILENDLVLLYPLQEDDFEEVYAVASDPSIWEQHPNKDRWKKDVFRTFFEGALQSKGAFKIIDKSTGKVAGSTRIYDYREQDSSVFIGYTFFGTTYWGKGFNPGVKTLLLDYLLGFVSRVYFHIGAGNIRSQIAICRLGAKKIGEQEVAYFGEPPKLNYTYCIEKEEWLAKKKAIA</sequence>
<evidence type="ECO:0000259" key="1">
    <source>
        <dbReference type="PROSITE" id="PS51186"/>
    </source>
</evidence>
<name>A0A0P0CZ88_9BACT</name>
<proteinExistence type="predicted"/>
<protein>
    <submittedName>
        <fullName evidence="2">Acetyltransferase</fullName>
    </submittedName>
</protein>
<dbReference type="InterPro" id="IPR016181">
    <property type="entry name" value="Acyl_CoA_acyltransferase"/>
</dbReference>
<keyword evidence="2" id="KW-0808">Transferase</keyword>
<dbReference type="EMBL" id="CP012643">
    <property type="protein sequence ID" value="ALJ00078.1"/>
    <property type="molecule type" value="Genomic_DNA"/>
</dbReference>
<dbReference type="PANTHER" id="PTHR43610">
    <property type="entry name" value="BLL6696 PROTEIN"/>
    <property type="match status" value="1"/>
</dbReference>
<reference evidence="2 3" key="1">
    <citation type="submission" date="2015-08" db="EMBL/GenBank/DDBJ databases">
        <title>Complete genome sequence of Rufibacter tibetensis strain 1351t, a radiation-resistant bacterium from tibet plateau.</title>
        <authorList>
            <person name="Dai J."/>
        </authorList>
    </citation>
    <scope>NUCLEOTIDE SEQUENCE [LARGE SCALE GENOMIC DNA]</scope>
    <source>
        <strain evidence="2 3">1351</strain>
    </source>
</reference>
<dbReference type="KEGG" id="rti:DC20_15230"/>
<dbReference type="STRING" id="512763.DC20_15230"/>
<dbReference type="GO" id="GO:0016747">
    <property type="term" value="F:acyltransferase activity, transferring groups other than amino-acyl groups"/>
    <property type="evidence" value="ECO:0007669"/>
    <property type="project" value="InterPro"/>
</dbReference>
<dbReference type="PROSITE" id="PS51186">
    <property type="entry name" value="GNAT"/>
    <property type="match status" value="1"/>
</dbReference>
<dbReference type="PATRIC" id="fig|512763.3.peg.3349"/>
<dbReference type="InterPro" id="IPR000182">
    <property type="entry name" value="GNAT_dom"/>
</dbReference>
<accession>A0A0P0CZ88</accession>
<keyword evidence="3" id="KW-1185">Reference proteome</keyword>
<evidence type="ECO:0000313" key="3">
    <source>
        <dbReference type="Proteomes" id="UP000061382"/>
    </source>
</evidence>
<gene>
    <name evidence="2" type="ORF">DC20_15230</name>
</gene>
<dbReference type="Gene3D" id="3.40.630.30">
    <property type="match status" value="1"/>
</dbReference>
<dbReference type="RefSeq" id="WP_062544619.1">
    <property type="nucleotide sequence ID" value="NZ_CP012643.1"/>
</dbReference>
<dbReference type="SUPFAM" id="SSF55729">
    <property type="entry name" value="Acyl-CoA N-acyltransferases (Nat)"/>
    <property type="match status" value="1"/>
</dbReference>
<dbReference type="AlphaFoldDB" id="A0A0P0CZ88"/>
<organism evidence="2 3">
    <name type="scientific">Rufibacter tibetensis</name>
    <dbReference type="NCBI Taxonomy" id="512763"/>
    <lineage>
        <taxon>Bacteria</taxon>
        <taxon>Pseudomonadati</taxon>
        <taxon>Bacteroidota</taxon>
        <taxon>Cytophagia</taxon>
        <taxon>Cytophagales</taxon>
        <taxon>Hymenobacteraceae</taxon>
        <taxon>Rufibacter</taxon>
    </lineage>
</organism>
<evidence type="ECO:0000313" key="2">
    <source>
        <dbReference type="EMBL" id="ALJ00078.1"/>
    </source>
</evidence>
<dbReference type="Proteomes" id="UP000061382">
    <property type="component" value="Chromosome"/>
</dbReference>
<dbReference type="Pfam" id="PF13302">
    <property type="entry name" value="Acetyltransf_3"/>
    <property type="match status" value="1"/>
</dbReference>